<sequence length="413" mass="43590">MECLANQLIDLSADLRSGNLEPPPDVGLFLNRTQELQDGLGGSLSEARSALQEVASALEAKEAEVEAQEGEVESLQGGSPPEGADGGEGGDDSQPENPDQLPEPTEPVTETEATEPVTEPTAGSTGLFFESTEERQLLDEALNETSESTQALQELDEALEGGGRHRRRRDASENFTLPYCPEGENITGTVLTMIQTVVADGVSRCLTQFIRLLKDKIVAGDLIATTIEVPPFFAPETTTAEPLEGPTETPESSTTESVVVPVAYDPAEGQTDIKLLLNVTDDQTNTTAGVFVAINFTDALSHDFEGEGEVTVDVRAKMEGANGTEVVAGFFSIPVDGDPGAATPFPVAASGHVHAEVLSLTRDPVDNTVSFRFLVSIAHAGVTITFSMEVRLVLGDDLPSTATMSSVTVEDSA</sequence>
<feature type="compositionally biased region" description="Low complexity" evidence="1">
    <location>
        <begin position="102"/>
        <end position="122"/>
    </location>
</feature>
<comment type="caution">
    <text evidence="2">The sequence shown here is derived from an EMBL/GenBank/DDBJ whole genome shotgun (WGS) entry which is preliminary data.</text>
</comment>
<proteinExistence type="predicted"/>
<feature type="region of interest" description="Disordered" evidence="1">
    <location>
        <begin position="58"/>
        <end position="128"/>
    </location>
</feature>
<organism evidence="2 3">
    <name type="scientific">Penaeus vannamei</name>
    <name type="common">Whiteleg shrimp</name>
    <name type="synonym">Litopenaeus vannamei</name>
    <dbReference type="NCBI Taxonomy" id="6689"/>
    <lineage>
        <taxon>Eukaryota</taxon>
        <taxon>Metazoa</taxon>
        <taxon>Ecdysozoa</taxon>
        <taxon>Arthropoda</taxon>
        <taxon>Crustacea</taxon>
        <taxon>Multicrustacea</taxon>
        <taxon>Malacostraca</taxon>
        <taxon>Eumalacostraca</taxon>
        <taxon>Eucarida</taxon>
        <taxon>Decapoda</taxon>
        <taxon>Dendrobranchiata</taxon>
        <taxon>Penaeoidea</taxon>
        <taxon>Penaeidae</taxon>
        <taxon>Penaeus</taxon>
    </lineage>
</organism>
<reference evidence="2 3" key="1">
    <citation type="submission" date="2018-04" db="EMBL/GenBank/DDBJ databases">
        <authorList>
            <person name="Zhang X."/>
            <person name="Yuan J."/>
            <person name="Li F."/>
            <person name="Xiang J."/>
        </authorList>
    </citation>
    <scope>NUCLEOTIDE SEQUENCE [LARGE SCALE GENOMIC DNA]</scope>
    <source>
        <tissue evidence="2">Muscle</tissue>
    </source>
</reference>
<feature type="region of interest" description="Disordered" evidence="1">
    <location>
        <begin position="234"/>
        <end position="256"/>
    </location>
</feature>
<evidence type="ECO:0000256" key="1">
    <source>
        <dbReference type="SAM" id="MobiDB-lite"/>
    </source>
</evidence>
<accession>A0A3R7M6C0</accession>
<dbReference type="OrthoDB" id="10572445at2759"/>
<name>A0A3R7M6C0_PENVA</name>
<gene>
    <name evidence="2" type="ORF">C7M84_013572</name>
</gene>
<dbReference type="AlphaFoldDB" id="A0A3R7M6C0"/>
<protein>
    <submittedName>
        <fullName evidence="2">Uncharacterized protein</fullName>
    </submittedName>
</protein>
<reference evidence="2 3" key="2">
    <citation type="submission" date="2019-01" db="EMBL/GenBank/DDBJ databases">
        <title>The decoding of complex shrimp genome reveals the adaptation for benthos swimmer, frequently molting mechanism and breeding impact on genome.</title>
        <authorList>
            <person name="Sun Y."/>
            <person name="Gao Y."/>
            <person name="Yu Y."/>
        </authorList>
    </citation>
    <scope>NUCLEOTIDE SEQUENCE [LARGE SCALE GENOMIC DNA]</scope>
    <source>
        <tissue evidence="2">Muscle</tissue>
    </source>
</reference>
<dbReference type="EMBL" id="QCYY01002695">
    <property type="protein sequence ID" value="ROT68297.1"/>
    <property type="molecule type" value="Genomic_DNA"/>
</dbReference>
<dbReference type="Proteomes" id="UP000283509">
    <property type="component" value="Unassembled WGS sequence"/>
</dbReference>
<keyword evidence="3" id="KW-1185">Reference proteome</keyword>
<evidence type="ECO:0000313" key="2">
    <source>
        <dbReference type="EMBL" id="ROT68297.1"/>
    </source>
</evidence>
<evidence type="ECO:0000313" key="3">
    <source>
        <dbReference type="Proteomes" id="UP000283509"/>
    </source>
</evidence>